<keyword evidence="3" id="KW-1185">Reference proteome</keyword>
<evidence type="ECO:0000313" key="3">
    <source>
        <dbReference type="Proteomes" id="UP000062645"/>
    </source>
</evidence>
<dbReference type="PATRIC" id="fig|224013.5.peg.1051"/>
<reference evidence="2 3" key="2">
    <citation type="journal article" date="2016" name="Genome Announc.">
        <title>Draft Genome Sequence of the N2-Fixing Cyanobacterium Nostoc piscinale CENA21, Isolated from the Brazilian Amazon Floodplain.</title>
        <authorList>
            <person name="Leao T."/>
            <person name="Guimaraes P.I."/>
            <person name="de Melo A.G."/>
            <person name="Ramos R.T."/>
            <person name="Leao P.N."/>
            <person name="Silva A."/>
            <person name="Fiore M.F."/>
            <person name="Schneider M.P."/>
        </authorList>
    </citation>
    <scope>NUCLEOTIDE SEQUENCE [LARGE SCALE GENOMIC DNA]</scope>
    <source>
        <strain evidence="2 3">CENA21</strain>
    </source>
</reference>
<name>A0A0M5TIG6_9NOSO</name>
<organism evidence="2 3">
    <name type="scientific">Nostoc piscinale CENA21</name>
    <dbReference type="NCBI Taxonomy" id="224013"/>
    <lineage>
        <taxon>Bacteria</taxon>
        <taxon>Bacillati</taxon>
        <taxon>Cyanobacteriota</taxon>
        <taxon>Cyanophyceae</taxon>
        <taxon>Nostocales</taxon>
        <taxon>Nostocaceae</taxon>
        <taxon>Nostoc</taxon>
    </lineage>
</organism>
<accession>A0A0M5TIG6</accession>
<dbReference type="Proteomes" id="UP000062645">
    <property type="component" value="Chromosome"/>
</dbReference>
<dbReference type="AlphaFoldDB" id="A0A0M5TIG6"/>
<dbReference type="Pfam" id="PF20376">
    <property type="entry name" value="DUF6671"/>
    <property type="match status" value="1"/>
</dbReference>
<evidence type="ECO:0000259" key="1">
    <source>
        <dbReference type="Pfam" id="PF20376"/>
    </source>
</evidence>
<proteinExistence type="predicted"/>
<dbReference type="InterPro" id="IPR046612">
    <property type="entry name" value="DUF6671"/>
</dbReference>
<gene>
    <name evidence="2" type="ORF">ACX27_04385</name>
</gene>
<dbReference type="STRING" id="224013.ACX27_04385"/>
<dbReference type="RefSeq" id="WP_062288956.1">
    <property type="nucleotide sequence ID" value="NZ_CP012036.1"/>
</dbReference>
<sequence>MQIQQLFSNRVGVIATMHHKEKVIAPLLEQELNLKTIVPSNFNTDDFGTFTREIKRPGTQIAAAKLKAKTALKLTGETLAIASEGSFVPHPMVPYIYSNREIVLLLDKENEIEIIGEEFSIETNFNHQTIANLQEAEHFAQKIGFPEHGLVVSWEDKDNNCREIVKGIITAAKLKETITIALNNSVNSQVNLETDMRALYNPTRMNNIEKATLNLLTKIKSLCPQCSAPGFAITEKIAGLPCEMCSLPTSLTLSVIYQCQKCGFKQEKSFPHGKEFADPAQCMYCNP</sequence>
<feature type="domain" description="DUF6671" evidence="1">
    <location>
        <begin position="67"/>
        <end position="287"/>
    </location>
</feature>
<dbReference type="KEGG" id="npz:ACX27_04385"/>
<reference evidence="3" key="1">
    <citation type="submission" date="2015-07" db="EMBL/GenBank/DDBJ databases">
        <title>Genome Of Nitrogen-Fixing Cyanobacterium Nostoc piscinale CENA21 From Solimoes/Amazon River Floodplain Sediments And Comparative Genomics To Uncover Biosynthetic Natural Products Potential.</title>
        <authorList>
            <person name="Leao T.F."/>
            <person name="Leao P.N."/>
            <person name="Guimaraes P.I."/>
            <person name="de Melo A.G.C."/>
            <person name="Ramos R.T.J."/>
            <person name="Silva A."/>
            <person name="Fiore M.F."/>
            <person name="Schneider M.P.C."/>
        </authorList>
    </citation>
    <scope>NUCLEOTIDE SEQUENCE [LARGE SCALE GENOMIC DNA]</scope>
    <source>
        <strain evidence="3">CENA21</strain>
    </source>
</reference>
<protein>
    <recommendedName>
        <fullName evidence="1">DUF6671 domain-containing protein</fullName>
    </recommendedName>
</protein>
<dbReference type="EMBL" id="CP012036">
    <property type="protein sequence ID" value="ALF52262.1"/>
    <property type="molecule type" value="Genomic_DNA"/>
</dbReference>
<dbReference type="OrthoDB" id="9793837at2"/>
<evidence type="ECO:0000313" key="2">
    <source>
        <dbReference type="EMBL" id="ALF52262.1"/>
    </source>
</evidence>